<dbReference type="PANTHER" id="PTHR43760">
    <property type="entry name" value="ENDORIBONUCLEASE-RELATED"/>
    <property type="match status" value="1"/>
</dbReference>
<proteinExistence type="predicted"/>
<dbReference type="RefSeq" id="WP_169700121.1">
    <property type="nucleotide sequence ID" value="NZ_LS974202.1"/>
</dbReference>
<evidence type="ECO:0000313" key="2">
    <source>
        <dbReference type="EMBL" id="SSC13935.1"/>
    </source>
</evidence>
<dbReference type="EMBL" id="LS974202">
    <property type="protein sequence ID" value="SSC13935.1"/>
    <property type="molecule type" value="Genomic_DNA"/>
</dbReference>
<evidence type="ECO:0000313" key="3">
    <source>
        <dbReference type="Proteomes" id="UP000250796"/>
    </source>
</evidence>
<feature type="domain" description="Endoribonuclease L-PSP/chorismate mutase-like" evidence="1">
    <location>
        <begin position="5"/>
        <end position="139"/>
    </location>
</feature>
<sequence length="156" mass="17185">MFIEKRIKELGIELPPSSPPGAMYVPVKRLGRALFVSGQVPMKDGRPIYTGKVGSERSIEYAQEAARLCVINMLAAVREYLGDLDRVANIVKLQTFVNSETGFTNQHIVANAASQLLHDIFGESGRHARTAIGTNQLPMDFTVEIEAIIEIRESGE</sequence>
<evidence type="ECO:0000259" key="1">
    <source>
        <dbReference type="Pfam" id="PF14588"/>
    </source>
</evidence>
<dbReference type="PANTHER" id="PTHR43760:SF1">
    <property type="entry name" value="ENDORIBONUCLEASE L-PSP_CHORISMATE MUTASE-LIKE DOMAIN-CONTAINING PROTEIN"/>
    <property type="match status" value="1"/>
</dbReference>
<gene>
    <name evidence="2" type="ORF">MESINF_2495</name>
</gene>
<dbReference type="InterPro" id="IPR013813">
    <property type="entry name" value="Endoribo_LPSP/chorism_mut-like"/>
</dbReference>
<dbReference type="Gene3D" id="3.30.1330.40">
    <property type="entry name" value="RutC-like"/>
    <property type="match status" value="1"/>
</dbReference>
<dbReference type="SUPFAM" id="SSF55298">
    <property type="entry name" value="YjgF-like"/>
    <property type="match status" value="1"/>
</dbReference>
<keyword evidence="3" id="KW-1185">Reference proteome</keyword>
<dbReference type="KEGG" id="minf:MESINF_2495"/>
<reference evidence="2 3" key="1">
    <citation type="submission" date="2017-01" db="EMBL/GenBank/DDBJ databases">
        <authorList>
            <person name="Erauso G."/>
        </authorList>
    </citation>
    <scope>NUCLEOTIDE SEQUENCE [LARGE SCALE GENOMIC DNA]</scope>
    <source>
        <strain evidence="2">MESINF1</strain>
    </source>
</reference>
<dbReference type="InterPro" id="IPR035959">
    <property type="entry name" value="RutC-like_sf"/>
</dbReference>
<name>A0A7Z7LHD6_9BACT</name>
<dbReference type="AlphaFoldDB" id="A0A7Z7LHD6"/>
<organism evidence="2 3">
    <name type="scientific">Mesotoga infera</name>
    <dbReference type="NCBI Taxonomy" id="1236046"/>
    <lineage>
        <taxon>Bacteria</taxon>
        <taxon>Thermotogati</taxon>
        <taxon>Thermotogota</taxon>
        <taxon>Thermotogae</taxon>
        <taxon>Kosmotogales</taxon>
        <taxon>Kosmotogaceae</taxon>
        <taxon>Mesotoga</taxon>
    </lineage>
</organism>
<dbReference type="Pfam" id="PF14588">
    <property type="entry name" value="YjgF_endoribonc"/>
    <property type="match status" value="1"/>
</dbReference>
<dbReference type="Proteomes" id="UP000250796">
    <property type="component" value="Chromosome MESINF"/>
</dbReference>
<accession>A0A7Z7LHD6</accession>
<dbReference type="CDD" id="cd02199">
    <property type="entry name" value="YjgF_YER057c_UK114_like_1"/>
    <property type="match status" value="1"/>
</dbReference>
<protein>
    <submittedName>
        <fullName evidence="2">Putative translation initiation inhibitor, yjgF family</fullName>
    </submittedName>
</protein>